<dbReference type="SUPFAM" id="SSF56399">
    <property type="entry name" value="ADP-ribosylation"/>
    <property type="match status" value="1"/>
</dbReference>
<comment type="similarity">
    <text evidence="2">Belongs to the KptA/TPT1 family.</text>
</comment>
<dbReference type="InterPro" id="IPR042080">
    <property type="entry name" value="RNA_2'-PTrans_N"/>
</dbReference>
<dbReference type="OMA" id="RHGASQM"/>
<dbReference type="EC" id="2.7.1.160" evidence="3"/>
<dbReference type="Pfam" id="PF01885">
    <property type="entry name" value="PTS_2-RNA"/>
    <property type="match status" value="1"/>
</dbReference>
<proteinExistence type="inferred from homology"/>
<dbReference type="Gene3D" id="3.20.170.30">
    <property type="match status" value="1"/>
</dbReference>
<keyword evidence="8" id="KW-1185">Reference proteome</keyword>
<keyword evidence="5" id="KW-0520">NAD</keyword>
<name>A0A0A1UAN8_ENTIV</name>
<accession>A0A0A1UAN8</accession>
<dbReference type="PANTHER" id="PTHR12684:SF2">
    <property type="entry name" value="TRNA 2'-PHOSPHOTRANSFERASE 1"/>
    <property type="match status" value="1"/>
</dbReference>
<dbReference type="GO" id="GO:0000215">
    <property type="term" value="F:tRNA 2'-phosphotransferase activity"/>
    <property type="evidence" value="ECO:0007669"/>
    <property type="project" value="UniProtKB-EC"/>
</dbReference>
<dbReference type="InterPro" id="IPR002745">
    <property type="entry name" value="Ptrans_KptA/Tpt1"/>
</dbReference>
<evidence type="ECO:0000256" key="3">
    <source>
        <dbReference type="ARBA" id="ARBA00012007"/>
    </source>
</evidence>
<dbReference type="OrthoDB" id="419694at2759"/>
<dbReference type="GO" id="GO:0006388">
    <property type="term" value="P:tRNA splicing, via endonucleolytic cleavage and ligation"/>
    <property type="evidence" value="ECO:0007669"/>
    <property type="project" value="TreeGrafter"/>
</dbReference>
<reference evidence="7 8" key="1">
    <citation type="submission" date="2012-10" db="EMBL/GenBank/DDBJ databases">
        <authorList>
            <person name="Zafar N."/>
            <person name="Inman J."/>
            <person name="Hall N."/>
            <person name="Lorenzi H."/>
            <person name="Caler E."/>
        </authorList>
    </citation>
    <scope>NUCLEOTIDE SEQUENCE [LARGE SCALE GENOMIC DNA]</scope>
    <source>
        <strain evidence="7 8">IP1</strain>
    </source>
</reference>
<evidence type="ECO:0000256" key="6">
    <source>
        <dbReference type="ARBA" id="ARBA00047949"/>
    </source>
</evidence>
<dbReference type="GeneID" id="14891008"/>
<evidence type="ECO:0000256" key="1">
    <source>
        <dbReference type="ARBA" id="ARBA00003343"/>
    </source>
</evidence>
<evidence type="ECO:0000313" key="8">
    <source>
        <dbReference type="Proteomes" id="UP000014680"/>
    </source>
</evidence>
<dbReference type="PANTHER" id="PTHR12684">
    <property type="entry name" value="PUTATIVE PHOSPHOTRANSFERASE"/>
    <property type="match status" value="1"/>
</dbReference>
<dbReference type="KEGG" id="eiv:EIN_291340"/>
<organism evidence="7 8">
    <name type="scientific">Entamoeba invadens IP1</name>
    <dbReference type="NCBI Taxonomy" id="370355"/>
    <lineage>
        <taxon>Eukaryota</taxon>
        <taxon>Amoebozoa</taxon>
        <taxon>Evosea</taxon>
        <taxon>Archamoebae</taxon>
        <taxon>Mastigamoebida</taxon>
        <taxon>Entamoebidae</taxon>
        <taxon>Entamoeba</taxon>
    </lineage>
</organism>
<dbReference type="RefSeq" id="XP_004258806.1">
    <property type="nucleotide sequence ID" value="XM_004258758.1"/>
</dbReference>
<comment type="function">
    <text evidence="1">Catalyzes the last step of tRNA splicing, the transfer of the splice junction 2'-phosphate from ligated tRNA to NAD to produce ADP-ribose 1''-2'' cyclic phosphate.</text>
</comment>
<evidence type="ECO:0000256" key="4">
    <source>
        <dbReference type="ARBA" id="ARBA00022679"/>
    </source>
</evidence>
<dbReference type="VEuPathDB" id="AmoebaDB:EIN_291340"/>
<dbReference type="Proteomes" id="UP000014680">
    <property type="component" value="Unassembled WGS sequence"/>
</dbReference>
<dbReference type="InterPro" id="IPR042081">
    <property type="entry name" value="RNA_2'-PTrans_C"/>
</dbReference>
<comment type="catalytic activity">
    <reaction evidence="6">
        <text>2'-phospho-[ligated tRNA] + NAD(+) = mature tRNA + ADP-alpha-D-ribose 1'',2''-cyclic phosphate + nicotinamide</text>
        <dbReference type="Rhea" id="RHEA:23324"/>
        <dbReference type="Rhea" id="RHEA-COMP:11106"/>
        <dbReference type="Rhea" id="RHEA-COMP:11107"/>
        <dbReference type="ChEBI" id="CHEBI:17154"/>
        <dbReference type="ChEBI" id="CHEBI:57540"/>
        <dbReference type="ChEBI" id="CHEBI:76596"/>
        <dbReference type="ChEBI" id="CHEBI:82883"/>
        <dbReference type="ChEBI" id="CHEBI:85027"/>
        <dbReference type="EC" id="2.7.1.160"/>
    </reaction>
</comment>
<dbReference type="Gene3D" id="1.10.10.970">
    <property type="entry name" value="RNA 2'-phosphotransferase, Tpt1/KptA family, N-terminal domain"/>
    <property type="match status" value="1"/>
</dbReference>
<protein>
    <recommendedName>
        <fullName evidence="3">2'-phosphotransferase</fullName>
        <ecNumber evidence="3">2.7.1.160</ecNumber>
    </recommendedName>
</protein>
<gene>
    <name evidence="7" type="ORF">EIN_291340</name>
</gene>
<dbReference type="AlphaFoldDB" id="A0A0A1UAN8"/>
<sequence length="201" mass="22806">MSNSRADIEVSKTISYLLRHGAQKEHLPMDESGWVKMTDLLSNRQMSGISQETICRIVATNSKQRFTIEGDGQDMKIRANQGHSIDVKVDMKKIETPEDYPIVIHGTYLKNISEILKKGLLKMGRLHVHMAKALPQHIGKQMSGMRSNCQLVIYVDIKKAMGDGLVFYESSNGVVLCEGPIDKKYFQKIVKYPSLENYQFN</sequence>
<evidence type="ECO:0000256" key="2">
    <source>
        <dbReference type="ARBA" id="ARBA00009836"/>
    </source>
</evidence>
<keyword evidence="4 7" id="KW-0808">Transferase</keyword>
<dbReference type="EMBL" id="KB206397">
    <property type="protein sequence ID" value="ELP92035.1"/>
    <property type="molecule type" value="Genomic_DNA"/>
</dbReference>
<evidence type="ECO:0000313" key="7">
    <source>
        <dbReference type="EMBL" id="ELP92035.1"/>
    </source>
</evidence>
<evidence type="ECO:0000256" key="5">
    <source>
        <dbReference type="ARBA" id="ARBA00023027"/>
    </source>
</evidence>